<dbReference type="AlphaFoldDB" id="A0A225MRD6"/>
<keyword evidence="7" id="KW-1185">Reference proteome</keyword>
<evidence type="ECO:0000256" key="2">
    <source>
        <dbReference type="ARBA" id="ARBA00010742"/>
    </source>
</evidence>
<feature type="chain" id="PRO_5012804715" description="SsuA/THI5-like domain-containing protein" evidence="4">
    <location>
        <begin position="27"/>
        <end position="334"/>
    </location>
</feature>
<evidence type="ECO:0000259" key="5">
    <source>
        <dbReference type="Pfam" id="PF09084"/>
    </source>
</evidence>
<accession>A0A225MRD6</accession>
<name>A0A225MRD6_9BURK</name>
<dbReference type="EMBL" id="NJIH01000003">
    <property type="protein sequence ID" value="OWT63816.1"/>
    <property type="molecule type" value="Genomic_DNA"/>
</dbReference>
<dbReference type="GO" id="GO:0009234">
    <property type="term" value="P:menaquinone biosynthetic process"/>
    <property type="evidence" value="ECO:0007669"/>
    <property type="project" value="UniProtKB-UniPathway"/>
</dbReference>
<comment type="similarity">
    <text evidence="2">Belongs to the bacterial solute-binding protein SsuA/TauA family.</text>
</comment>
<dbReference type="RefSeq" id="WP_088602395.1">
    <property type="nucleotide sequence ID" value="NZ_NJIH01000003.1"/>
</dbReference>
<comment type="caution">
    <text evidence="6">The sequence shown here is derived from an EMBL/GenBank/DDBJ whole genome shotgun (WGS) entry which is preliminary data.</text>
</comment>
<dbReference type="SUPFAM" id="SSF53850">
    <property type="entry name" value="Periplasmic binding protein-like II"/>
    <property type="match status" value="1"/>
</dbReference>
<dbReference type="Proteomes" id="UP000214603">
    <property type="component" value="Unassembled WGS sequence"/>
</dbReference>
<dbReference type="Gene3D" id="3.40.190.10">
    <property type="entry name" value="Periplasmic binding protein-like II"/>
    <property type="match status" value="2"/>
</dbReference>
<evidence type="ECO:0000256" key="1">
    <source>
        <dbReference type="ARBA" id="ARBA00004418"/>
    </source>
</evidence>
<dbReference type="PANTHER" id="PTHR30024">
    <property type="entry name" value="ALIPHATIC SULFONATES-BINDING PROTEIN-RELATED"/>
    <property type="match status" value="1"/>
</dbReference>
<dbReference type="GO" id="GO:0042597">
    <property type="term" value="C:periplasmic space"/>
    <property type="evidence" value="ECO:0007669"/>
    <property type="project" value="UniProtKB-SubCell"/>
</dbReference>
<comment type="subcellular location">
    <subcellularLocation>
        <location evidence="1">Periplasm</location>
    </subcellularLocation>
</comment>
<gene>
    <name evidence="6" type="ORF">CEY11_05780</name>
</gene>
<keyword evidence="3 4" id="KW-0732">Signal</keyword>
<dbReference type="PANTHER" id="PTHR30024:SF47">
    <property type="entry name" value="TAURINE-BINDING PERIPLASMIC PROTEIN"/>
    <property type="match status" value="1"/>
</dbReference>
<protein>
    <recommendedName>
        <fullName evidence="5">SsuA/THI5-like domain-containing protein</fullName>
    </recommendedName>
</protein>
<reference evidence="7" key="1">
    <citation type="submission" date="2017-06" db="EMBL/GenBank/DDBJ databases">
        <title>Herbaspirillum phytohormonus sp. nov., isolated from the root nodule of Robinia pseudoacacia in lead-zinc mine.</title>
        <authorList>
            <person name="Fan M."/>
            <person name="Lin Y."/>
        </authorList>
    </citation>
    <scope>NUCLEOTIDE SEQUENCE [LARGE SCALE GENOMIC DNA]</scope>
    <source>
        <strain evidence="7">SC-089</strain>
    </source>
</reference>
<dbReference type="InterPro" id="IPR015168">
    <property type="entry name" value="SsuA/THI5"/>
</dbReference>
<evidence type="ECO:0000313" key="6">
    <source>
        <dbReference type="EMBL" id="OWT63816.1"/>
    </source>
</evidence>
<evidence type="ECO:0000256" key="4">
    <source>
        <dbReference type="SAM" id="SignalP"/>
    </source>
</evidence>
<dbReference type="OrthoDB" id="8626601at2"/>
<feature type="signal peptide" evidence="4">
    <location>
        <begin position="1"/>
        <end position="26"/>
    </location>
</feature>
<evidence type="ECO:0000313" key="7">
    <source>
        <dbReference type="Proteomes" id="UP000214603"/>
    </source>
</evidence>
<sequence>MNRRNVLKLGTLALPGLMLAARGAHAQGAKKKISYAYLLDPAYDAVVWAITNGKVKSDLIEIEARSLAIPQLLQATASKQYDVIMTAVIGLPAAASRGLELRILNTALQQAKPGLGGGVWVKKDSPLQRPQDLKGKTMGSYSLRSTGYTQVRIALQKKYGLNTALQGGDFKQLQIPASNLPAALARGSVDAATLIHSQAYKAIQSGEYRTIAETARDNIEMFKLRFISAVNVSYPEKLQADAEAYMEFIRMFKASVQYALSHRDEVFNAVSKKSGLDPKFFDWWFTNVADVPGNFTREHAKSIDKFYELSAELGVLKKAVPVEPFLWDKLHMGA</sequence>
<feature type="domain" description="SsuA/THI5-like" evidence="5">
    <location>
        <begin position="73"/>
        <end position="265"/>
    </location>
</feature>
<dbReference type="UniPathway" id="UPA00079"/>
<organism evidence="6 7">
    <name type="scientific">Candidimonas nitroreducens</name>
    <dbReference type="NCBI Taxonomy" id="683354"/>
    <lineage>
        <taxon>Bacteria</taxon>
        <taxon>Pseudomonadati</taxon>
        <taxon>Pseudomonadota</taxon>
        <taxon>Betaproteobacteria</taxon>
        <taxon>Burkholderiales</taxon>
        <taxon>Alcaligenaceae</taxon>
        <taxon>Candidimonas</taxon>
    </lineage>
</organism>
<evidence type="ECO:0000256" key="3">
    <source>
        <dbReference type="ARBA" id="ARBA00022729"/>
    </source>
</evidence>
<proteinExistence type="inferred from homology"/>
<dbReference type="Pfam" id="PF09084">
    <property type="entry name" value="NMT1"/>
    <property type="match status" value="1"/>
</dbReference>